<evidence type="ECO:0000313" key="2">
    <source>
        <dbReference type="EMBL" id="KAK1930037.1"/>
    </source>
</evidence>
<sequence length="259" mass="29028">MRKRRNARSPTARNGISPDAKASARRLERCRINQKRYRIRQRAIQECVNETIKEIRGLELRHRDLNIDEKDHRSPCRVVADTFALLEAFFRSPGFKPKSKGEAKDAETREILERLQNSFVSDVECGDIRGVEALMGQLKNYAQYFDAPTLRLEKAEEISPGVVAATASIEVLVSISTLCFIFPQLLQASRVGNDTQPLLGKRLLDKTLVCDCSVHITFDARSGRVARVEASIDWINALLRALGNLEDVAIALHGALVTC</sequence>
<gene>
    <name evidence="2" type="ORF">P3T76_014534</name>
</gene>
<feature type="region of interest" description="Disordered" evidence="1">
    <location>
        <begin position="1"/>
        <end position="24"/>
    </location>
</feature>
<dbReference type="Proteomes" id="UP001259832">
    <property type="component" value="Unassembled WGS sequence"/>
</dbReference>
<organism evidence="2 3">
    <name type="scientific">Phytophthora citrophthora</name>
    <dbReference type="NCBI Taxonomy" id="4793"/>
    <lineage>
        <taxon>Eukaryota</taxon>
        <taxon>Sar</taxon>
        <taxon>Stramenopiles</taxon>
        <taxon>Oomycota</taxon>
        <taxon>Peronosporomycetes</taxon>
        <taxon>Peronosporales</taxon>
        <taxon>Peronosporaceae</taxon>
        <taxon>Phytophthora</taxon>
    </lineage>
</organism>
<dbReference type="AlphaFoldDB" id="A0AAD9LC22"/>
<reference evidence="2" key="1">
    <citation type="submission" date="2023-08" db="EMBL/GenBank/DDBJ databases">
        <title>Reference Genome Resource for the Citrus Pathogen Phytophthora citrophthora.</title>
        <authorList>
            <person name="Moller H."/>
            <person name="Coetzee B."/>
            <person name="Rose L.J."/>
            <person name="Van Niekerk J.M."/>
        </authorList>
    </citation>
    <scope>NUCLEOTIDE SEQUENCE</scope>
    <source>
        <strain evidence="2">STE-U-9442</strain>
    </source>
</reference>
<keyword evidence="3" id="KW-1185">Reference proteome</keyword>
<accession>A0AAD9LC22</accession>
<proteinExistence type="predicted"/>
<dbReference type="EMBL" id="JASMQC010000042">
    <property type="protein sequence ID" value="KAK1930037.1"/>
    <property type="molecule type" value="Genomic_DNA"/>
</dbReference>
<name>A0AAD9LC22_9STRA</name>
<evidence type="ECO:0000313" key="3">
    <source>
        <dbReference type="Proteomes" id="UP001259832"/>
    </source>
</evidence>
<protein>
    <submittedName>
        <fullName evidence="2">BZIP transcription factor 1</fullName>
    </submittedName>
</protein>
<comment type="caution">
    <text evidence="2">The sequence shown here is derived from an EMBL/GenBank/DDBJ whole genome shotgun (WGS) entry which is preliminary data.</text>
</comment>
<evidence type="ECO:0000256" key="1">
    <source>
        <dbReference type="SAM" id="MobiDB-lite"/>
    </source>
</evidence>